<proteinExistence type="evidence at transcript level"/>
<dbReference type="PROSITE" id="PS51257">
    <property type="entry name" value="PROKAR_LIPOPROTEIN"/>
    <property type="match status" value="1"/>
</dbReference>
<organism evidence="2">
    <name type="scientific">Amblyomma aureolatum</name>
    <dbReference type="NCBI Taxonomy" id="187763"/>
    <lineage>
        <taxon>Eukaryota</taxon>
        <taxon>Metazoa</taxon>
        <taxon>Ecdysozoa</taxon>
        <taxon>Arthropoda</taxon>
        <taxon>Chelicerata</taxon>
        <taxon>Arachnida</taxon>
        <taxon>Acari</taxon>
        <taxon>Parasitiformes</taxon>
        <taxon>Ixodida</taxon>
        <taxon>Ixodoidea</taxon>
        <taxon>Ixodidae</taxon>
        <taxon>Amblyomminae</taxon>
        <taxon>Amblyomma</taxon>
    </lineage>
</organism>
<feature type="compositionally biased region" description="Pro residues" evidence="1">
    <location>
        <begin position="144"/>
        <end position="153"/>
    </location>
</feature>
<evidence type="ECO:0000313" key="2">
    <source>
        <dbReference type="EMBL" id="JAT93196.1"/>
    </source>
</evidence>
<sequence>MSPRKCMKGAGIAGQEDRGCSVLMSCAGGWAACRRKRNWLMLQPPLLAPPWQPLPPYFPPPWPSFRGCRQRRPPVCASLPSLCQLPCPRQQHQQLRLPWGPPPRSSRPPLWLPLCCLPFLQLLAWPPPASSLPPSPSPGTQHPSSPPRQPPQPARCWAWSVWRAFWLDLRNK</sequence>
<protein>
    <submittedName>
        <fullName evidence="2">Putative secreted protein</fullName>
    </submittedName>
</protein>
<feature type="region of interest" description="Disordered" evidence="1">
    <location>
        <begin position="130"/>
        <end position="153"/>
    </location>
</feature>
<name>A0A1E1X2B9_9ACAR</name>
<reference evidence="2" key="1">
    <citation type="journal article" date="2017" name="Front. Cell. Infect. Microbiol.">
        <title>The Distinct Transcriptional Response of the Midgut of Amblyomma sculptum and Amblyomma aureolatum Ticks to Rickettsia rickettsii Correlates to Their Differences in Susceptibility to Infection.</title>
        <authorList>
            <person name="Martins L.A."/>
            <person name="Galletti M.F.B.M."/>
            <person name="Ribeiro J.M."/>
            <person name="Fujita A."/>
            <person name="Costa F.B."/>
            <person name="Labruna M.B."/>
            <person name="Daffre S."/>
            <person name="Fogaca A.C."/>
        </authorList>
    </citation>
    <scope>NUCLEOTIDE SEQUENCE</scope>
</reference>
<dbReference type="EMBL" id="GFAC01005992">
    <property type="protein sequence ID" value="JAT93196.1"/>
    <property type="molecule type" value="mRNA"/>
</dbReference>
<accession>A0A1E1X2B9</accession>
<dbReference type="AlphaFoldDB" id="A0A1E1X2B9"/>
<evidence type="ECO:0000256" key="1">
    <source>
        <dbReference type="SAM" id="MobiDB-lite"/>
    </source>
</evidence>